<keyword evidence="3 9" id="KW-0813">Transport</keyword>
<evidence type="ECO:0000256" key="4">
    <source>
        <dbReference type="ARBA" id="ARBA00022475"/>
    </source>
</evidence>
<proteinExistence type="inferred from homology"/>
<keyword evidence="6 9" id="KW-0812">Transmembrane</keyword>
<dbReference type="InterPro" id="IPR018076">
    <property type="entry name" value="T2SS_GspF_dom"/>
</dbReference>
<dbReference type="OrthoDB" id="9805682at2"/>
<evidence type="ECO:0000256" key="10">
    <source>
        <dbReference type="SAM" id="Phobius"/>
    </source>
</evidence>
<feature type="transmembrane region" description="Helical" evidence="10">
    <location>
        <begin position="222"/>
        <end position="241"/>
    </location>
</feature>
<gene>
    <name evidence="12" type="ordered locus">Theco_3878</name>
</gene>
<name>L0EJQ5_THECK</name>
<dbReference type="PANTHER" id="PTHR30012:SF0">
    <property type="entry name" value="TYPE II SECRETION SYSTEM PROTEIN F-RELATED"/>
    <property type="match status" value="1"/>
</dbReference>
<evidence type="ECO:0000256" key="8">
    <source>
        <dbReference type="ARBA" id="ARBA00023136"/>
    </source>
</evidence>
<evidence type="ECO:0000256" key="7">
    <source>
        <dbReference type="ARBA" id="ARBA00022989"/>
    </source>
</evidence>
<evidence type="ECO:0000256" key="5">
    <source>
        <dbReference type="ARBA" id="ARBA00022519"/>
    </source>
</evidence>
<comment type="similarity">
    <text evidence="2 9">Belongs to the GSP F family.</text>
</comment>
<feature type="transmembrane region" description="Helical" evidence="10">
    <location>
        <begin position="277"/>
        <end position="298"/>
    </location>
</feature>
<evidence type="ECO:0000256" key="3">
    <source>
        <dbReference type="ARBA" id="ARBA00022448"/>
    </source>
</evidence>
<dbReference type="GO" id="GO:0005886">
    <property type="term" value="C:plasma membrane"/>
    <property type="evidence" value="ECO:0007669"/>
    <property type="project" value="UniProtKB-SubCell"/>
</dbReference>
<keyword evidence="7 10" id="KW-1133">Transmembrane helix</keyword>
<feature type="transmembrane region" description="Helical" evidence="10">
    <location>
        <begin position="170"/>
        <end position="192"/>
    </location>
</feature>
<keyword evidence="4" id="KW-1003">Cell membrane</keyword>
<sequence length="407" mass="44908">MAKYRYLAVDASGRSKRGSVEAPDKRSAAEKLRGDGLWIIRLSEPAPGFLNRSIPLTGGPKVKLEEFVVCCHQLATLYRAGISLVDALQIMVWQTSGKDFRNVLRQMVRDMQMGLQLSEAAAKHPAVFSDVYVSMVRAGEASGKLDEILVRLAAQYEKDHNTRTKMRSAMMYPAFLAVLTAVVSVALVTFILPRFVASFRDSGAELPGLTRMLLGLSDALKHTWFLLPLPAILAALLYKLVRGRPKGRYAIDYALLRIPVLGPLRINQILARFSRTFGTLHIAAVPILNILSITASVVGNEAIRRIVLDAHERVRKGEPIADAFRESPLIPPMVAHMIAIGEKSGALDTVLDRIAEYCESVTDRTSDRLKSLLEPLMILGMAGIVGIIVMAMFLPVFRMMDITRNMG</sequence>
<dbReference type="GO" id="GO:0015628">
    <property type="term" value="P:protein secretion by the type II secretion system"/>
    <property type="evidence" value="ECO:0007669"/>
    <property type="project" value="TreeGrafter"/>
</dbReference>
<dbReference type="PANTHER" id="PTHR30012">
    <property type="entry name" value="GENERAL SECRETION PATHWAY PROTEIN"/>
    <property type="match status" value="1"/>
</dbReference>
<dbReference type="Proteomes" id="UP000010795">
    <property type="component" value="Chromosome"/>
</dbReference>
<dbReference type="InterPro" id="IPR001992">
    <property type="entry name" value="T2SS_GspF/T4SS_PilC_CS"/>
</dbReference>
<dbReference type="FunFam" id="1.20.81.30:FF:000001">
    <property type="entry name" value="Type II secretion system protein F"/>
    <property type="match status" value="2"/>
</dbReference>
<organism evidence="12 13">
    <name type="scientific">Thermobacillus composti (strain DSM 18247 / JCM 13945 / KWC4)</name>
    <dbReference type="NCBI Taxonomy" id="717605"/>
    <lineage>
        <taxon>Bacteria</taxon>
        <taxon>Bacillati</taxon>
        <taxon>Bacillota</taxon>
        <taxon>Bacilli</taxon>
        <taxon>Bacillales</taxon>
        <taxon>Paenibacillaceae</taxon>
        <taxon>Thermobacillus</taxon>
    </lineage>
</organism>
<keyword evidence="13" id="KW-1185">Reference proteome</keyword>
<dbReference type="Gene3D" id="1.20.81.30">
    <property type="entry name" value="Type II secretion system (T2SS), domain F"/>
    <property type="match status" value="2"/>
</dbReference>
<feature type="transmembrane region" description="Helical" evidence="10">
    <location>
        <begin position="376"/>
        <end position="397"/>
    </location>
</feature>
<evidence type="ECO:0000313" key="13">
    <source>
        <dbReference type="Proteomes" id="UP000010795"/>
    </source>
</evidence>
<keyword evidence="8 10" id="KW-0472">Membrane</keyword>
<dbReference type="HOGENOM" id="CLU_035032_2_1_9"/>
<dbReference type="KEGG" id="tco:Theco_3878"/>
<keyword evidence="5" id="KW-0997">Cell inner membrane</keyword>
<dbReference type="AlphaFoldDB" id="L0EJQ5"/>
<evidence type="ECO:0000256" key="6">
    <source>
        <dbReference type="ARBA" id="ARBA00022692"/>
    </source>
</evidence>
<evidence type="ECO:0000256" key="9">
    <source>
        <dbReference type="RuleBase" id="RU003923"/>
    </source>
</evidence>
<evidence type="ECO:0000313" key="12">
    <source>
        <dbReference type="EMBL" id="AGA59889.1"/>
    </source>
</evidence>
<feature type="domain" description="Type II secretion system protein GspF" evidence="11">
    <location>
        <begin position="273"/>
        <end position="395"/>
    </location>
</feature>
<dbReference type="EMBL" id="CP003255">
    <property type="protein sequence ID" value="AGA59889.1"/>
    <property type="molecule type" value="Genomic_DNA"/>
</dbReference>
<dbReference type="RefSeq" id="WP_015256604.1">
    <property type="nucleotide sequence ID" value="NC_019897.1"/>
</dbReference>
<accession>L0EJQ5</accession>
<reference evidence="13" key="1">
    <citation type="submission" date="2012-01" db="EMBL/GenBank/DDBJ databases">
        <title>Complete sequence of chromosome of Thermobacillus composti KWC4.</title>
        <authorList>
            <person name="Lucas S."/>
            <person name="Han J."/>
            <person name="Lapidus A."/>
            <person name="Cheng J.-F."/>
            <person name="Goodwin L."/>
            <person name="Pitluck S."/>
            <person name="Peters L."/>
            <person name="Ovchinnikova G."/>
            <person name="Teshima H."/>
            <person name="Detter J.C."/>
            <person name="Han C."/>
            <person name="Tapia R."/>
            <person name="Land M."/>
            <person name="Hauser L."/>
            <person name="Kyrpides N."/>
            <person name="Ivanova N."/>
            <person name="Pagani I."/>
            <person name="Anderson I."/>
            <person name="Woyke T."/>
        </authorList>
    </citation>
    <scope>NUCLEOTIDE SEQUENCE [LARGE SCALE GENOMIC DNA]</scope>
    <source>
        <strain evidence="13">DSM 18247 / JCM 13945 / KWC4</strain>
    </source>
</reference>
<evidence type="ECO:0000256" key="2">
    <source>
        <dbReference type="ARBA" id="ARBA00005745"/>
    </source>
</evidence>
<dbReference type="InterPro" id="IPR042094">
    <property type="entry name" value="T2SS_GspF_sf"/>
</dbReference>
<protein>
    <submittedName>
        <fullName evidence="12">Type II secretory pathway, component PulF</fullName>
    </submittedName>
</protein>
<evidence type="ECO:0000256" key="1">
    <source>
        <dbReference type="ARBA" id="ARBA00004429"/>
    </source>
</evidence>
<dbReference type="Pfam" id="PF00482">
    <property type="entry name" value="T2SSF"/>
    <property type="match status" value="2"/>
</dbReference>
<dbReference type="InterPro" id="IPR003004">
    <property type="entry name" value="GspF/PilC"/>
</dbReference>
<evidence type="ECO:0000259" key="11">
    <source>
        <dbReference type="Pfam" id="PF00482"/>
    </source>
</evidence>
<feature type="domain" description="Type II secretion system protein GspF" evidence="11">
    <location>
        <begin position="71"/>
        <end position="193"/>
    </location>
</feature>
<dbReference type="PRINTS" id="PR00812">
    <property type="entry name" value="BCTERIALGSPF"/>
</dbReference>
<dbReference type="PROSITE" id="PS00874">
    <property type="entry name" value="T2SP_F"/>
    <property type="match status" value="1"/>
</dbReference>
<dbReference type="STRING" id="717605.Theco_3878"/>
<comment type="subcellular location">
    <subcellularLocation>
        <location evidence="1">Cell inner membrane</location>
        <topology evidence="1">Multi-pass membrane protein</topology>
    </subcellularLocation>
    <subcellularLocation>
        <location evidence="9">Cell membrane</location>
        <topology evidence="9">Multi-pass membrane protein</topology>
    </subcellularLocation>
</comment>
<dbReference type="eggNOG" id="COG1459">
    <property type="taxonomic scope" value="Bacteria"/>
</dbReference>